<feature type="compositionally biased region" description="Polar residues" evidence="15">
    <location>
        <begin position="78"/>
        <end position="90"/>
    </location>
</feature>
<dbReference type="Pfam" id="PF12455">
    <property type="entry name" value="Dynactin"/>
    <property type="match status" value="1"/>
</dbReference>
<keyword evidence="13" id="KW-0131">Cell cycle</keyword>
<feature type="region of interest" description="Disordered" evidence="15">
    <location>
        <begin position="782"/>
        <end position="804"/>
    </location>
</feature>
<dbReference type="PROSITE" id="PS50245">
    <property type="entry name" value="CAP_GLY_2"/>
    <property type="match status" value="1"/>
</dbReference>
<dbReference type="Proteomes" id="UP000230750">
    <property type="component" value="Unassembled WGS sequence"/>
</dbReference>
<feature type="coiled-coil region" evidence="14">
    <location>
        <begin position="885"/>
        <end position="990"/>
    </location>
</feature>
<keyword evidence="10" id="KW-0243">Dynein</keyword>
<dbReference type="InterPro" id="IPR022157">
    <property type="entry name" value="Dynactin"/>
</dbReference>
<evidence type="ECO:0000259" key="16">
    <source>
        <dbReference type="PROSITE" id="PS50245"/>
    </source>
</evidence>
<evidence type="ECO:0000256" key="5">
    <source>
        <dbReference type="ARBA" id="ARBA00016574"/>
    </source>
</evidence>
<evidence type="ECO:0000256" key="9">
    <source>
        <dbReference type="ARBA" id="ARBA00022776"/>
    </source>
</evidence>
<comment type="similarity">
    <text evidence="4">Belongs to the dynactin 150 kDa subunit family.</text>
</comment>
<organism evidence="17 18">
    <name type="scientific">Stichopus japonicus</name>
    <name type="common">Sea cucumber</name>
    <dbReference type="NCBI Taxonomy" id="307972"/>
    <lineage>
        <taxon>Eukaryota</taxon>
        <taxon>Metazoa</taxon>
        <taxon>Echinodermata</taxon>
        <taxon>Eleutherozoa</taxon>
        <taxon>Echinozoa</taxon>
        <taxon>Holothuroidea</taxon>
        <taxon>Aspidochirotacea</taxon>
        <taxon>Aspidochirotida</taxon>
        <taxon>Stichopodidae</taxon>
        <taxon>Apostichopus</taxon>
    </lineage>
</organism>
<dbReference type="SMART" id="SM01052">
    <property type="entry name" value="CAP_GLY"/>
    <property type="match status" value="1"/>
</dbReference>
<feature type="compositionally biased region" description="Pro residues" evidence="15">
    <location>
        <begin position="107"/>
        <end position="117"/>
    </location>
</feature>
<sequence>MADKHVKPGTRVEITGKGLQGKIAFVGVTSFASGKWIGVILDEAKGKNNGLVQGKKYFTCPDNHGIFVRQSQITILDGSPATTPVESKTSGIPKPGGKTEKKAESPAAPPGQSPSPPSDHSAGTPEGKGSPLAGTPDGMGKDSEEITNLKCTVQDLQEKLDTLKMKRAEDKSKLKEAEKMKIQYQQLQEFKAKMVEAKTDLEKQLLEAKKEAREAVEERDRHAEEMAGVAETIEMAALDKEMAEEKADSLQIEVDQYKDRVEELTLDLELLRSEIEQEGSDGAATSYQVKQLEQQNNRLKEALVKLRDLSNDEKQEHQKAMKDKEKMGQDIKDLKAQKENTSKALSEAESQVIELKEQVDAALGAEEMVESLTEQNLELEEKIEKLETDLSDLEALNEMNEELQENNRETELELREELDLTKNRVQEAKRKIGQLEENITDHQETIAKFRQLTATLQEQNREMQSIHESAKETQETTGVVPAYDFTSKMVEAKVQAKAIEVEIGKLEIVQARQHVKFLLSFMPDNFMRRGGDYDCVQVLLLIARLLAKSELVILQIRDKVEVPEPLDREQALRHNLGEALSFTNHVNYLMAKLQAILNKYRVAMASCSVELYCKIGTLYPEMTPHERPLDNIIDLLRQDQLDETTSLEGVEKAVAYFEHLHSVHLIQENMDHTNVMADHVKMTTAAAELLGLELKKLKVFMQTNQETTDFAILLKDLDSSNGDLKQFSRMIRRRLPTGSGDDQGGPSSISYGVEVQNSISECSDFLSKMVTAMRMFGQNAMKTASSLSDSPGKKKPENEKEGDVEGIPVKQLEEYAEAACSAVFGKDDKGPYQSFRETLVKAMVVMNNISSAMQNGEYDANIPQEKVVGPVEKRALKVKAEICDAEGLGHKLESKENEVKDIKRQLKLKQEEVSAASVRLGLVEKKLENASRDGEEKVHKLEQKLSNSQDHMKKKEREFDLTLDHMQNDIDALEKEKQELKQRLTQLSKKTLYESLTGRPGAPSSIAAAVVGETDGAPPSEQVQVRDSPLLLHQVESLKKALYHVKRENTHLRGRKMKTIMDELPPLVVPKKPVGLMSPTGFVSIEVENPEKASPAANQLSDLVRQSGKLMKDLQELSASPRVVDITHRKPGTIPVLDKALPMHQLVERTSRLISLQQTLAEVKLQTEKLVTRQRPGAQTKGDFSKFISSEFAKVRDEKSSPPCIGRITMPTGKGQEACHIAVKLSQPQLRNLHAKLIQ</sequence>
<feature type="domain" description="CAP-Gly" evidence="16">
    <location>
        <begin position="27"/>
        <end position="69"/>
    </location>
</feature>
<keyword evidence="12" id="KW-0206">Cytoskeleton</keyword>
<evidence type="ECO:0000313" key="18">
    <source>
        <dbReference type="Proteomes" id="UP000230750"/>
    </source>
</evidence>
<evidence type="ECO:0000256" key="1">
    <source>
        <dbReference type="ARBA" id="ARBA00004114"/>
    </source>
</evidence>
<dbReference type="PANTHER" id="PTHR18916">
    <property type="entry name" value="DYNACTIN 1-RELATED MICROTUBULE-BINDING"/>
    <property type="match status" value="1"/>
</dbReference>
<keyword evidence="11 14" id="KW-0175">Coiled coil</keyword>
<name>A0A2G8L646_STIJA</name>
<evidence type="ECO:0000256" key="11">
    <source>
        <dbReference type="ARBA" id="ARBA00023054"/>
    </source>
</evidence>
<proteinExistence type="inferred from homology"/>
<evidence type="ECO:0000256" key="12">
    <source>
        <dbReference type="ARBA" id="ARBA00023212"/>
    </source>
</evidence>
<dbReference type="PANTHER" id="PTHR18916:SF6">
    <property type="entry name" value="DYNACTIN SUBUNIT 1"/>
    <property type="match status" value="1"/>
</dbReference>
<evidence type="ECO:0000313" key="17">
    <source>
        <dbReference type="EMBL" id="PIK55736.1"/>
    </source>
</evidence>
<protein>
    <recommendedName>
        <fullName evidence="5">Dynactin subunit 1</fullName>
    </recommendedName>
</protein>
<accession>A0A2G8L646</accession>
<evidence type="ECO:0000256" key="4">
    <source>
        <dbReference type="ARBA" id="ARBA00011010"/>
    </source>
</evidence>
<gene>
    <name evidence="17" type="ORF">BSL78_07347</name>
</gene>
<evidence type="ECO:0000256" key="15">
    <source>
        <dbReference type="SAM" id="MobiDB-lite"/>
    </source>
</evidence>
<dbReference type="AlphaFoldDB" id="A0A2G8L646"/>
<evidence type="ECO:0000256" key="8">
    <source>
        <dbReference type="ARBA" id="ARBA00022701"/>
    </source>
</evidence>
<dbReference type="InterPro" id="IPR036859">
    <property type="entry name" value="CAP-Gly_dom_sf"/>
</dbReference>
<evidence type="ECO:0000256" key="7">
    <source>
        <dbReference type="ARBA" id="ARBA00022618"/>
    </source>
</evidence>
<dbReference type="InterPro" id="IPR000938">
    <property type="entry name" value="CAP-Gly_domain"/>
</dbReference>
<evidence type="ECO:0000256" key="6">
    <source>
        <dbReference type="ARBA" id="ARBA00022490"/>
    </source>
</evidence>
<dbReference type="Pfam" id="PF01302">
    <property type="entry name" value="CAP_GLY"/>
    <property type="match status" value="1"/>
</dbReference>
<keyword evidence="8" id="KW-0493">Microtubule</keyword>
<comment type="subcellular location">
    <subcellularLocation>
        <location evidence="3">Cytoplasm</location>
        <location evidence="3">Cell cortex</location>
    </subcellularLocation>
    <subcellularLocation>
        <location evidence="1">Cytoplasm</location>
        <location evidence="1">Cytoskeleton</location>
        <location evidence="1">Microtubule organizing center</location>
        <location evidence="1">Centrosome</location>
        <location evidence="1">Centriole</location>
    </subcellularLocation>
    <subcellularLocation>
        <location evidence="2">Cytoplasm</location>
        <location evidence="2">Cytoskeleton</location>
        <location evidence="2">Spindle</location>
    </subcellularLocation>
</comment>
<dbReference type="EMBL" id="MRZV01000202">
    <property type="protein sequence ID" value="PIK55736.1"/>
    <property type="molecule type" value="Genomic_DNA"/>
</dbReference>
<keyword evidence="9" id="KW-0498">Mitosis</keyword>
<keyword evidence="7" id="KW-0132">Cell division</keyword>
<evidence type="ECO:0000256" key="14">
    <source>
        <dbReference type="SAM" id="Coils"/>
    </source>
</evidence>
<dbReference type="Gene3D" id="2.30.30.190">
    <property type="entry name" value="CAP Gly-rich-like domain"/>
    <property type="match status" value="1"/>
</dbReference>
<dbReference type="GO" id="GO:0005874">
    <property type="term" value="C:microtubule"/>
    <property type="evidence" value="ECO:0007669"/>
    <property type="project" value="UniProtKB-KW"/>
</dbReference>
<reference evidence="17 18" key="1">
    <citation type="journal article" date="2017" name="PLoS Biol.">
        <title>The sea cucumber genome provides insights into morphological evolution and visceral regeneration.</title>
        <authorList>
            <person name="Zhang X."/>
            <person name="Sun L."/>
            <person name="Yuan J."/>
            <person name="Sun Y."/>
            <person name="Gao Y."/>
            <person name="Zhang L."/>
            <person name="Li S."/>
            <person name="Dai H."/>
            <person name="Hamel J.F."/>
            <person name="Liu C."/>
            <person name="Yu Y."/>
            <person name="Liu S."/>
            <person name="Lin W."/>
            <person name="Guo K."/>
            <person name="Jin S."/>
            <person name="Xu P."/>
            <person name="Storey K.B."/>
            <person name="Huan P."/>
            <person name="Zhang T."/>
            <person name="Zhou Y."/>
            <person name="Zhang J."/>
            <person name="Lin C."/>
            <person name="Li X."/>
            <person name="Xing L."/>
            <person name="Huo D."/>
            <person name="Sun M."/>
            <person name="Wang L."/>
            <person name="Mercier A."/>
            <person name="Li F."/>
            <person name="Yang H."/>
            <person name="Xiang J."/>
        </authorList>
    </citation>
    <scope>NUCLEOTIDE SEQUENCE [LARGE SCALE GENOMIC DNA]</scope>
    <source>
        <strain evidence="17">Shaxun</strain>
        <tissue evidence="17">Muscle</tissue>
    </source>
</reference>
<comment type="caution">
    <text evidence="17">The sequence shown here is derived from an EMBL/GenBank/DDBJ whole genome shotgun (WGS) entry which is preliminary data.</text>
</comment>
<dbReference type="SUPFAM" id="SSF74924">
    <property type="entry name" value="Cap-Gly domain"/>
    <property type="match status" value="1"/>
</dbReference>
<evidence type="ECO:0000256" key="2">
    <source>
        <dbReference type="ARBA" id="ARBA00004186"/>
    </source>
</evidence>
<keyword evidence="6" id="KW-0963">Cytoplasm</keyword>
<feature type="compositionally biased region" description="Basic and acidic residues" evidence="15">
    <location>
        <begin position="791"/>
        <end position="803"/>
    </location>
</feature>
<evidence type="ECO:0000256" key="3">
    <source>
        <dbReference type="ARBA" id="ARBA00004544"/>
    </source>
</evidence>
<evidence type="ECO:0000256" key="13">
    <source>
        <dbReference type="ARBA" id="ARBA00023306"/>
    </source>
</evidence>
<dbReference type="GO" id="GO:0030286">
    <property type="term" value="C:dynein complex"/>
    <property type="evidence" value="ECO:0007669"/>
    <property type="project" value="UniProtKB-KW"/>
</dbReference>
<feature type="region of interest" description="Disordered" evidence="15">
    <location>
        <begin position="78"/>
        <end position="143"/>
    </location>
</feature>
<evidence type="ECO:0000256" key="10">
    <source>
        <dbReference type="ARBA" id="ARBA00023017"/>
    </source>
</evidence>
<feature type="region of interest" description="Disordered" evidence="15">
    <location>
        <begin position="308"/>
        <end position="329"/>
    </location>
</feature>
<dbReference type="OrthoDB" id="2130750at2759"/>
<keyword evidence="18" id="KW-1185">Reference proteome</keyword>
<dbReference type="STRING" id="307972.A0A2G8L646"/>